<name>A0A396JK65_MEDTR</name>
<keyword evidence="1" id="KW-0418">Kinase</keyword>
<keyword evidence="1" id="KW-0808">Transferase</keyword>
<protein>
    <submittedName>
        <fullName evidence="1">Putative histidine kinase-like ATPase domain-containing protein</fullName>
    </submittedName>
</protein>
<proteinExistence type="predicted"/>
<comment type="caution">
    <text evidence="1">The sequence shown here is derived from an EMBL/GenBank/DDBJ whole genome shotgun (WGS) entry which is preliminary data.</text>
</comment>
<dbReference type="EMBL" id="PSQE01000001">
    <property type="protein sequence ID" value="RHN76718.1"/>
    <property type="molecule type" value="Genomic_DNA"/>
</dbReference>
<accession>A0A396JK65</accession>
<dbReference type="AlphaFoldDB" id="A0A396JK65"/>
<evidence type="ECO:0000313" key="1">
    <source>
        <dbReference type="EMBL" id="RHN76718.1"/>
    </source>
</evidence>
<reference evidence="1" key="1">
    <citation type="journal article" date="2018" name="Nat. Plants">
        <title>Whole-genome landscape of Medicago truncatula symbiotic genes.</title>
        <authorList>
            <person name="Pecrix Y."/>
            <person name="Gamas P."/>
            <person name="Carrere S."/>
        </authorList>
    </citation>
    <scope>NUCLEOTIDE SEQUENCE</scope>
    <source>
        <tissue evidence="1">Leaves</tissue>
    </source>
</reference>
<dbReference type="Gene3D" id="3.30.565.10">
    <property type="entry name" value="Histidine kinase-like ATPase, C-terminal domain"/>
    <property type="match status" value="1"/>
</dbReference>
<gene>
    <name evidence="1" type="ORF">MtrunA17_Chr1g0146951</name>
</gene>
<organism evidence="1">
    <name type="scientific">Medicago truncatula</name>
    <name type="common">Barrel medic</name>
    <name type="synonym">Medicago tribuloides</name>
    <dbReference type="NCBI Taxonomy" id="3880"/>
    <lineage>
        <taxon>Eukaryota</taxon>
        <taxon>Viridiplantae</taxon>
        <taxon>Streptophyta</taxon>
        <taxon>Embryophyta</taxon>
        <taxon>Tracheophyta</taxon>
        <taxon>Spermatophyta</taxon>
        <taxon>Magnoliopsida</taxon>
        <taxon>eudicotyledons</taxon>
        <taxon>Gunneridae</taxon>
        <taxon>Pentapetalae</taxon>
        <taxon>rosids</taxon>
        <taxon>fabids</taxon>
        <taxon>Fabales</taxon>
        <taxon>Fabaceae</taxon>
        <taxon>Papilionoideae</taxon>
        <taxon>50 kb inversion clade</taxon>
        <taxon>NPAAA clade</taxon>
        <taxon>Hologalegina</taxon>
        <taxon>IRL clade</taxon>
        <taxon>Trifolieae</taxon>
        <taxon>Medicago</taxon>
    </lineage>
</organism>
<dbReference type="Proteomes" id="UP000265566">
    <property type="component" value="Chromosome 1"/>
</dbReference>
<dbReference type="InterPro" id="IPR036890">
    <property type="entry name" value="HATPase_C_sf"/>
</dbReference>
<dbReference type="GO" id="GO:0016301">
    <property type="term" value="F:kinase activity"/>
    <property type="evidence" value="ECO:0007669"/>
    <property type="project" value="UniProtKB-KW"/>
</dbReference>
<sequence length="159" mass="17727">MTFLFCRVNVSNKKITIFDSGSGMDDSDENSIVKWGKMGASLHRQSKSQAIGGKPPYLMPCFGMFGYGGPIASMHLGRYTRVSSKTKHVKNVYELWLHREALLNNKSNSEGTWKTTGGIRAPQNGEVKSSKGSFTKVIYISRVWPICSLVCFQHFGPEK</sequence>
<dbReference type="Gramene" id="rna88">
    <property type="protein sequence ID" value="RHN76718.1"/>
    <property type="gene ID" value="gene88"/>
</dbReference>